<dbReference type="RefSeq" id="WP_397092061.1">
    <property type="nucleotide sequence ID" value="NZ_JBIRYO010000004.1"/>
</dbReference>
<name>A0ABW7WX70_9NOCA</name>
<accession>A0ABW7WX70</accession>
<comment type="caution">
    <text evidence="1">The sequence shown here is derived from an EMBL/GenBank/DDBJ whole genome shotgun (WGS) entry which is preliminary data.</text>
</comment>
<protein>
    <submittedName>
        <fullName evidence="1">Uncharacterized protein</fullName>
    </submittedName>
</protein>
<gene>
    <name evidence="1" type="ORF">ACH49W_08740</name>
</gene>
<evidence type="ECO:0000313" key="1">
    <source>
        <dbReference type="EMBL" id="MFI2473451.1"/>
    </source>
</evidence>
<reference evidence="1 2" key="1">
    <citation type="submission" date="2024-10" db="EMBL/GenBank/DDBJ databases">
        <title>The Natural Products Discovery Center: Release of the First 8490 Sequenced Strains for Exploring Actinobacteria Biosynthetic Diversity.</title>
        <authorList>
            <person name="Kalkreuter E."/>
            <person name="Kautsar S.A."/>
            <person name="Yang D."/>
            <person name="Bader C.D."/>
            <person name="Teijaro C.N."/>
            <person name="Fluegel L."/>
            <person name="Davis C.M."/>
            <person name="Simpson J.R."/>
            <person name="Lauterbach L."/>
            <person name="Steele A.D."/>
            <person name="Gui C."/>
            <person name="Meng S."/>
            <person name="Li G."/>
            <person name="Viehrig K."/>
            <person name="Ye F."/>
            <person name="Su P."/>
            <person name="Kiefer A.F."/>
            <person name="Nichols A."/>
            <person name="Cepeda A.J."/>
            <person name="Yan W."/>
            <person name="Fan B."/>
            <person name="Jiang Y."/>
            <person name="Adhikari A."/>
            <person name="Zheng C.-J."/>
            <person name="Schuster L."/>
            <person name="Cowan T.M."/>
            <person name="Smanski M.J."/>
            <person name="Chevrette M.G."/>
            <person name="De Carvalho L.P.S."/>
            <person name="Shen B."/>
        </authorList>
    </citation>
    <scope>NUCLEOTIDE SEQUENCE [LARGE SCALE GENOMIC DNA]</scope>
    <source>
        <strain evidence="1 2">NPDC019275</strain>
    </source>
</reference>
<dbReference type="Proteomes" id="UP001611415">
    <property type="component" value="Unassembled WGS sequence"/>
</dbReference>
<evidence type="ECO:0000313" key="2">
    <source>
        <dbReference type="Proteomes" id="UP001611415"/>
    </source>
</evidence>
<dbReference type="EMBL" id="JBIRYO010000004">
    <property type="protein sequence ID" value="MFI2473451.1"/>
    <property type="molecule type" value="Genomic_DNA"/>
</dbReference>
<organism evidence="1 2">
    <name type="scientific">Nocardia xishanensis</name>
    <dbReference type="NCBI Taxonomy" id="238964"/>
    <lineage>
        <taxon>Bacteria</taxon>
        <taxon>Bacillati</taxon>
        <taxon>Actinomycetota</taxon>
        <taxon>Actinomycetes</taxon>
        <taxon>Mycobacteriales</taxon>
        <taxon>Nocardiaceae</taxon>
        <taxon>Nocardia</taxon>
    </lineage>
</organism>
<proteinExistence type="predicted"/>
<sequence>MKKAEQQPTVVLCAHVGLMPVESEDRAAILQGLELRKSLRLLAALQAKLDVAATTDWSERRVEKDFLTAIPKPWASRARTRLDRGDRVLLPRSLGQLTREIIENSSTDDSAPGIDEDMLGRFVISITTENSRTKFSDTGLATTESVQRLQAEVGNLDAVQSLTMLRELMLDQVATLLYDAPEKLEILHASVQDIWLKPWPPGRNGLEALGDKPAAAFAASNKVELLDILTLGHIVSNMSKRGRTEFQRAELLAAGAPVEAVDFLWNSMALTLPKYRSRLSKDRSRGAVANQRYTMTERPFLLIDDNTALLLRHQWGADRFFGNPLYWDTFINFGRIKPGSPAEAFSQAMNYVFERRVGESLENIVSYSPAMTRLITESELQACWTERAGQLPKACDWVITAGKACFVLDATNHHLNANLSQGVGSVAEFDAELEKHLVEKKLQQLVATMRQLRSRGRELGVPPDAVFVPIIVIPDNGLPNLALTDFDFQYRSKGSLQEFDGYIYPPTILPLSSLLILEGLAELYKGKKDITSLIVLWRKTCTNAVPVTLQSFLEMMHLPRPISTRMLTAHRELQELLDGRIS</sequence>
<keyword evidence="2" id="KW-1185">Reference proteome</keyword>